<feature type="non-terminal residue" evidence="6">
    <location>
        <position position="176"/>
    </location>
</feature>
<dbReference type="PANTHER" id="PTHR46219">
    <property type="entry name" value="PROTEIN CBG11138"/>
    <property type="match status" value="1"/>
</dbReference>
<dbReference type="Gene3D" id="1.10.10.1870">
    <property type="entry name" value="ShTK domain-like"/>
    <property type="match status" value="2"/>
</dbReference>
<dbReference type="PROSITE" id="PS51670">
    <property type="entry name" value="SHKT"/>
    <property type="match status" value="2"/>
</dbReference>
<evidence type="ECO:0000256" key="4">
    <source>
        <dbReference type="SAM" id="SignalP"/>
    </source>
</evidence>
<feature type="signal peptide" evidence="4">
    <location>
        <begin position="1"/>
        <end position="17"/>
    </location>
</feature>
<name>A0AA36GB42_9BILA</name>
<sequence>MQFRLLICFSLIETTLGIATTDGCINVYPPQPAGCQDAINPRTGVSDCSARKNLCNDPMYYTVMTKNCPRTCNRCTISTCFDQINPRTRQSECGSKVAMCKQAGYQKLMREQCPVTCGYCKRPPTSQLARQAPLVKTQAVCQDLMGECRFRAACGYCITYRDMMYIFCGKSCGFCI</sequence>
<proteinExistence type="predicted"/>
<feature type="domain" description="ShKT" evidence="5">
    <location>
        <begin position="35"/>
        <end position="75"/>
    </location>
</feature>
<dbReference type="EMBL" id="CATQJA010002664">
    <property type="protein sequence ID" value="CAJ0582151.1"/>
    <property type="molecule type" value="Genomic_DNA"/>
</dbReference>
<protein>
    <recommendedName>
        <fullName evidence="5">ShKT domain-containing protein</fullName>
    </recommendedName>
</protein>
<reference evidence="6" key="1">
    <citation type="submission" date="2023-06" db="EMBL/GenBank/DDBJ databases">
        <authorList>
            <person name="Delattre M."/>
        </authorList>
    </citation>
    <scope>NUCLEOTIDE SEQUENCE</scope>
    <source>
        <strain evidence="6">AF72</strain>
    </source>
</reference>
<comment type="caution">
    <text evidence="3">Lacks conserved residue(s) required for the propagation of feature annotation.</text>
</comment>
<dbReference type="FunFam" id="1.10.10.1940:FF:000002">
    <property type="entry name" value="PHAryngeal gland Toxin-related"/>
    <property type="match status" value="1"/>
</dbReference>
<dbReference type="AlphaFoldDB" id="A0AA36GB42"/>
<dbReference type="InterPro" id="IPR003582">
    <property type="entry name" value="ShKT_dom"/>
</dbReference>
<organism evidence="6 7">
    <name type="scientific">Mesorhabditis spiculigera</name>
    <dbReference type="NCBI Taxonomy" id="96644"/>
    <lineage>
        <taxon>Eukaryota</taxon>
        <taxon>Metazoa</taxon>
        <taxon>Ecdysozoa</taxon>
        <taxon>Nematoda</taxon>
        <taxon>Chromadorea</taxon>
        <taxon>Rhabditida</taxon>
        <taxon>Rhabditina</taxon>
        <taxon>Rhabditomorpha</taxon>
        <taxon>Rhabditoidea</taxon>
        <taxon>Rhabditidae</taxon>
        <taxon>Mesorhabditinae</taxon>
        <taxon>Mesorhabditis</taxon>
    </lineage>
</organism>
<keyword evidence="7" id="KW-1185">Reference proteome</keyword>
<dbReference type="Proteomes" id="UP001177023">
    <property type="component" value="Unassembled WGS sequence"/>
</dbReference>
<dbReference type="SMART" id="SM00254">
    <property type="entry name" value="ShKT"/>
    <property type="match status" value="3"/>
</dbReference>
<evidence type="ECO:0000313" key="6">
    <source>
        <dbReference type="EMBL" id="CAJ0582151.1"/>
    </source>
</evidence>
<dbReference type="Pfam" id="PF01549">
    <property type="entry name" value="ShK"/>
    <property type="match status" value="3"/>
</dbReference>
<evidence type="ECO:0000256" key="1">
    <source>
        <dbReference type="ARBA" id="ARBA00022729"/>
    </source>
</evidence>
<dbReference type="PANTHER" id="PTHR46219:SF5">
    <property type="entry name" value="SHKT DOMAIN-CONTAINING PROTEIN"/>
    <property type="match status" value="1"/>
</dbReference>
<feature type="chain" id="PRO_5041325318" description="ShKT domain-containing protein" evidence="4">
    <location>
        <begin position="18"/>
        <end position="176"/>
    </location>
</feature>
<keyword evidence="2" id="KW-1015">Disulfide bond</keyword>
<evidence type="ECO:0000259" key="5">
    <source>
        <dbReference type="PROSITE" id="PS51670"/>
    </source>
</evidence>
<evidence type="ECO:0000313" key="7">
    <source>
        <dbReference type="Proteomes" id="UP001177023"/>
    </source>
</evidence>
<keyword evidence="1 4" id="KW-0732">Signal</keyword>
<evidence type="ECO:0000256" key="2">
    <source>
        <dbReference type="ARBA" id="ARBA00023157"/>
    </source>
</evidence>
<feature type="domain" description="ShKT" evidence="5">
    <location>
        <begin position="80"/>
        <end position="120"/>
    </location>
</feature>
<comment type="caution">
    <text evidence="6">The sequence shown here is derived from an EMBL/GenBank/DDBJ whole genome shotgun (WGS) entry which is preliminary data.</text>
</comment>
<gene>
    <name evidence="6" type="ORF">MSPICULIGERA_LOCUS20293</name>
</gene>
<accession>A0AA36GB42</accession>
<evidence type="ECO:0000256" key="3">
    <source>
        <dbReference type="PROSITE-ProRule" id="PRU01005"/>
    </source>
</evidence>